<organism evidence="1 2">
    <name type="scientific">Dentiradicibacter hellwigii</name>
    <dbReference type="NCBI Taxonomy" id="3149053"/>
    <lineage>
        <taxon>Bacteria</taxon>
        <taxon>Pseudomonadati</taxon>
        <taxon>Pseudomonadota</taxon>
        <taxon>Betaproteobacteria</taxon>
        <taxon>Rhodocyclales</taxon>
        <taxon>Rhodocyclaceae</taxon>
        <taxon>Dentiradicibacter</taxon>
    </lineage>
</organism>
<protein>
    <recommendedName>
        <fullName evidence="3">Integrase catalytic domain-containing protein</fullName>
    </recommendedName>
</protein>
<reference evidence="2" key="1">
    <citation type="submission" date="2024-06" db="EMBL/GenBank/DDBJ databases">
        <title>Radixoralia hellwigii gen. nov., sp nov., isolated from a root canal in the human oral cavity.</title>
        <authorList>
            <person name="Bartsch S."/>
            <person name="Wittmer A."/>
            <person name="Schulz A.-K."/>
            <person name="Neumann-Schaal M."/>
            <person name="Wolf J."/>
            <person name="Gronow S."/>
            <person name="Tennert C."/>
            <person name="Haecker G."/>
            <person name="Cieplik F."/>
            <person name="Al-Ahmad A."/>
        </authorList>
    </citation>
    <scope>NUCLEOTIDE SEQUENCE [LARGE SCALE GENOMIC DNA]</scope>
    <source>
        <strain evidence="2">Wk13</strain>
    </source>
</reference>
<evidence type="ECO:0000313" key="1">
    <source>
        <dbReference type="EMBL" id="MFA9950235.1"/>
    </source>
</evidence>
<comment type="caution">
    <text evidence="1">The sequence shown here is derived from an EMBL/GenBank/DDBJ whole genome shotgun (WGS) entry which is preliminary data.</text>
</comment>
<evidence type="ECO:0000313" key="2">
    <source>
        <dbReference type="Proteomes" id="UP001574673"/>
    </source>
</evidence>
<dbReference type="EMBL" id="JBEUWX010000002">
    <property type="protein sequence ID" value="MFA9950235.1"/>
    <property type="molecule type" value="Genomic_DNA"/>
</dbReference>
<evidence type="ECO:0008006" key="3">
    <source>
        <dbReference type="Google" id="ProtNLM"/>
    </source>
</evidence>
<accession>A0ABV4UGQ8</accession>
<keyword evidence="2" id="KW-1185">Reference proteome</keyword>
<gene>
    <name evidence="1" type="ORF">ABCS64_07875</name>
</gene>
<dbReference type="Proteomes" id="UP001574673">
    <property type="component" value="Unassembled WGS sequence"/>
</dbReference>
<sequence>MAALPDDRSLGVKTERVMADNGAAYRSWRFARRLARLEITHLCTQP</sequence>
<name>A0ABV4UGQ8_9RHOO</name>
<proteinExistence type="predicted"/>